<evidence type="ECO:0000259" key="1">
    <source>
        <dbReference type="Pfam" id="PF09937"/>
    </source>
</evidence>
<dbReference type="AlphaFoldDB" id="A0A9W6G0S5"/>
<gene>
    <name evidence="2" type="ORF">GHYDROH2_18350</name>
</gene>
<dbReference type="InterPro" id="IPR018683">
    <property type="entry name" value="DUF2169"/>
</dbReference>
<organism evidence="2 3">
    <name type="scientific">Geobacter hydrogenophilus</name>
    <dbReference type="NCBI Taxonomy" id="40983"/>
    <lineage>
        <taxon>Bacteria</taxon>
        <taxon>Pseudomonadati</taxon>
        <taxon>Thermodesulfobacteriota</taxon>
        <taxon>Desulfuromonadia</taxon>
        <taxon>Geobacterales</taxon>
        <taxon>Geobacteraceae</taxon>
        <taxon>Geobacter</taxon>
    </lineage>
</organism>
<dbReference type="Pfam" id="PF09937">
    <property type="entry name" value="DUF2169"/>
    <property type="match status" value="1"/>
</dbReference>
<feature type="domain" description="DUF2169" evidence="1">
    <location>
        <begin position="20"/>
        <end position="314"/>
    </location>
</feature>
<proteinExistence type="predicted"/>
<keyword evidence="3" id="KW-1185">Reference proteome</keyword>
<dbReference type="EMBL" id="BSDS01000001">
    <property type="protein sequence ID" value="GLI38334.1"/>
    <property type="molecule type" value="Genomic_DNA"/>
</dbReference>
<accession>A0A9W6G0S5</accession>
<reference evidence="2" key="1">
    <citation type="submission" date="2022-12" db="EMBL/GenBank/DDBJ databases">
        <title>Reference genome sequencing for broad-spectrum identification of bacterial and archaeal isolates by mass spectrometry.</title>
        <authorList>
            <person name="Sekiguchi Y."/>
            <person name="Tourlousse D.M."/>
        </authorList>
    </citation>
    <scope>NUCLEOTIDE SEQUENCE</scope>
    <source>
        <strain evidence="2">H2</strain>
    </source>
</reference>
<sequence>MDLINPTPLAVATPLLTDRHGAETLLVVVKGTWRINRDGTLSVADEQVPVRFEPEYSGDPTSSSLIHDTDVVLEKPGTDCILLGHAWAPKVGVASVDVTFAVGPVRKTVRVFGERIWMKCLGKVSMSRPTPFEKIPLVWERAFGGADTSWPDPKEHVYCLENSVGRGNIARKTKLEVDGLRLPNLENPADLIKKPTDCPKPAGFGPIPPHWLPRAGYAGTYDDHWRKYVSPLPPEDMDPRVHSCASPGLASARHLMGSEQVLVENASRARLQFQLPGGAPSVSVQIGVAVHELEMRLDTVIVEPDEERVVLVWRGRHNVHGRVHDVHGVRVGYNGL</sequence>
<evidence type="ECO:0000313" key="3">
    <source>
        <dbReference type="Proteomes" id="UP001144352"/>
    </source>
</evidence>
<comment type="caution">
    <text evidence="2">The sequence shown here is derived from an EMBL/GenBank/DDBJ whole genome shotgun (WGS) entry which is preliminary data.</text>
</comment>
<dbReference type="RefSeq" id="WP_214187599.1">
    <property type="nucleotide sequence ID" value="NZ_BSDS01000001.1"/>
</dbReference>
<dbReference type="Proteomes" id="UP001144352">
    <property type="component" value="Unassembled WGS sequence"/>
</dbReference>
<protein>
    <recommendedName>
        <fullName evidence="1">DUF2169 domain-containing protein</fullName>
    </recommendedName>
</protein>
<name>A0A9W6G0S5_9BACT</name>
<evidence type="ECO:0000313" key="2">
    <source>
        <dbReference type="EMBL" id="GLI38334.1"/>
    </source>
</evidence>